<keyword evidence="3" id="KW-1185">Reference proteome</keyword>
<proteinExistence type="predicted"/>
<comment type="caution">
    <text evidence="2">The sequence shown here is derived from an EMBL/GenBank/DDBJ whole genome shotgun (WGS) entry which is preliminary data.</text>
</comment>
<dbReference type="EMBL" id="JAJSOF020000019">
    <property type="protein sequence ID" value="KAJ4439119.1"/>
    <property type="molecule type" value="Genomic_DNA"/>
</dbReference>
<feature type="region of interest" description="Disordered" evidence="1">
    <location>
        <begin position="1"/>
        <end position="20"/>
    </location>
</feature>
<gene>
    <name evidence="2" type="ORF">ANN_15076</name>
</gene>
<dbReference type="Proteomes" id="UP001148838">
    <property type="component" value="Unassembled WGS sequence"/>
</dbReference>
<organism evidence="2 3">
    <name type="scientific">Periplaneta americana</name>
    <name type="common">American cockroach</name>
    <name type="synonym">Blatta americana</name>
    <dbReference type="NCBI Taxonomy" id="6978"/>
    <lineage>
        <taxon>Eukaryota</taxon>
        <taxon>Metazoa</taxon>
        <taxon>Ecdysozoa</taxon>
        <taxon>Arthropoda</taxon>
        <taxon>Hexapoda</taxon>
        <taxon>Insecta</taxon>
        <taxon>Pterygota</taxon>
        <taxon>Neoptera</taxon>
        <taxon>Polyneoptera</taxon>
        <taxon>Dictyoptera</taxon>
        <taxon>Blattodea</taxon>
        <taxon>Blattoidea</taxon>
        <taxon>Blattidae</taxon>
        <taxon>Blattinae</taxon>
        <taxon>Periplaneta</taxon>
    </lineage>
</organism>
<protein>
    <submittedName>
        <fullName evidence="2">Uncharacterized protein</fullName>
    </submittedName>
</protein>
<sequence length="372" mass="42041">MCRNFAQGPACRPGVPGSDQPYTRCGGAAGRELFLDARLAAAHIPGTTPPVKGQDRPVGCWPQAHMSKQRWTIIQPELRYRVVNTMMPPAVIAGFRNRISLAIVAPQEARLQHVPEAEVMAATNIYIQPQPPGSRSTLHQSWFHTRDCELGAVFDILCQRENAVHIKSTTLPCEAILDYEFNYSYSKGIPERIWCSQSSQKKHNTGIGKQIGNNWISVPPGERRVYEPHKLLRVQFKVCHGSPYAIIWLADEPRGFNLPTLPQRRITYVPEKLPSKYGVHSEEYLSICTVTPVVTGMRTVWKHVLRQVFFLLSGYVERVKAITYVFVDINFDGQHGHGAFDLCCGMLPYATDDNKYPAYDLPAQNTVRKRLW</sequence>
<reference evidence="2 3" key="1">
    <citation type="journal article" date="2022" name="Allergy">
        <title>Genome assembly and annotation of Periplaneta americana reveal a comprehensive cockroach allergen profile.</title>
        <authorList>
            <person name="Wang L."/>
            <person name="Xiong Q."/>
            <person name="Saelim N."/>
            <person name="Wang L."/>
            <person name="Nong W."/>
            <person name="Wan A.T."/>
            <person name="Shi M."/>
            <person name="Liu X."/>
            <person name="Cao Q."/>
            <person name="Hui J.H.L."/>
            <person name="Sookrung N."/>
            <person name="Leung T.F."/>
            <person name="Tungtrongchitr A."/>
            <person name="Tsui S.K.W."/>
        </authorList>
    </citation>
    <scope>NUCLEOTIDE SEQUENCE [LARGE SCALE GENOMIC DNA]</scope>
    <source>
        <strain evidence="2">PWHHKU_190912</strain>
    </source>
</reference>
<evidence type="ECO:0000313" key="2">
    <source>
        <dbReference type="EMBL" id="KAJ4439119.1"/>
    </source>
</evidence>
<accession>A0ABQ8SY34</accession>
<evidence type="ECO:0000313" key="3">
    <source>
        <dbReference type="Proteomes" id="UP001148838"/>
    </source>
</evidence>
<name>A0ABQ8SY34_PERAM</name>
<evidence type="ECO:0000256" key="1">
    <source>
        <dbReference type="SAM" id="MobiDB-lite"/>
    </source>
</evidence>